<evidence type="ECO:0000313" key="2">
    <source>
        <dbReference type="Proteomes" id="UP001403385"/>
    </source>
</evidence>
<dbReference type="PANTHER" id="PTHR46018">
    <property type="entry name" value="ZINC PHOSPHODIESTERASE ELAC PROTEIN 1"/>
    <property type="match status" value="1"/>
</dbReference>
<dbReference type="GO" id="GO:0042781">
    <property type="term" value="F:3'-tRNA processing endoribonuclease activity"/>
    <property type="evidence" value="ECO:0007669"/>
    <property type="project" value="TreeGrafter"/>
</dbReference>
<proteinExistence type="predicted"/>
<sequence>MFQAEVKSKVGEDISILIRPDNHAWNYLCECGDASGLTVKEVQNTNAVFISHTHIDHFVNFDALIRHQIGIERRVVICGPMGIARQVQAKLKAYTWNLIQKGAIMYEIREVIAPGKVLCFELEPPEWELKAIDSLQGNTIFQEKTFSVSFAILDHKTPSLAFKFKENDTVKIDLGKSELPGGKWVKELKEAFEEGQKKRIIEIGNQSYCAKDLFHLLHVQTGDSLGIIMDHAAHEENHQKILTHFSQSEKVFIESFYKADDQEQAQLNYHSYSRQSGKIMRRASVKQAIPVHFSRRYSEEDIRELIREFEEEFHQ</sequence>
<dbReference type="PANTHER" id="PTHR46018:SF2">
    <property type="entry name" value="ZINC PHOSPHODIESTERASE ELAC PROTEIN 1"/>
    <property type="match status" value="1"/>
</dbReference>
<dbReference type="EMBL" id="JBDKWZ010000027">
    <property type="protein sequence ID" value="MEN7551796.1"/>
    <property type="molecule type" value="Genomic_DNA"/>
</dbReference>
<dbReference type="InterPro" id="IPR036866">
    <property type="entry name" value="RibonucZ/Hydroxyglut_hydro"/>
</dbReference>
<dbReference type="Gene3D" id="3.60.15.10">
    <property type="entry name" value="Ribonuclease Z/Hydroxyacylglutathione hydrolase-like"/>
    <property type="match status" value="1"/>
</dbReference>
<dbReference type="SUPFAM" id="SSF56281">
    <property type="entry name" value="Metallo-hydrolase/oxidoreductase"/>
    <property type="match status" value="1"/>
</dbReference>
<comment type="caution">
    <text evidence="1">The sequence shown here is derived from an EMBL/GenBank/DDBJ whole genome shotgun (WGS) entry which is preliminary data.</text>
</comment>
<gene>
    <name evidence="1" type="ORF">AAG747_28025</name>
</gene>
<keyword evidence="2" id="KW-1185">Reference proteome</keyword>
<dbReference type="RefSeq" id="WP_346824605.1">
    <property type="nucleotide sequence ID" value="NZ_JBDKWZ010000027.1"/>
</dbReference>
<name>A0AAW9SM32_9BACT</name>
<evidence type="ECO:0000313" key="1">
    <source>
        <dbReference type="EMBL" id="MEN7551796.1"/>
    </source>
</evidence>
<organism evidence="1 2">
    <name type="scientific">Rapidithrix thailandica</name>
    <dbReference type="NCBI Taxonomy" id="413964"/>
    <lineage>
        <taxon>Bacteria</taxon>
        <taxon>Pseudomonadati</taxon>
        <taxon>Bacteroidota</taxon>
        <taxon>Cytophagia</taxon>
        <taxon>Cytophagales</taxon>
        <taxon>Flammeovirgaceae</taxon>
        <taxon>Rapidithrix</taxon>
    </lineage>
</organism>
<protein>
    <submittedName>
        <fullName evidence="1">Peptidase</fullName>
    </submittedName>
</protein>
<dbReference type="AlphaFoldDB" id="A0AAW9SM32"/>
<reference evidence="1 2" key="1">
    <citation type="submission" date="2024-04" db="EMBL/GenBank/DDBJ databases">
        <title>Novel genus in family Flammeovirgaceae.</title>
        <authorList>
            <person name="Nguyen T.H."/>
            <person name="Vuong T.Q."/>
            <person name="Le H."/>
            <person name="Kim S.-G."/>
        </authorList>
    </citation>
    <scope>NUCLEOTIDE SEQUENCE [LARGE SCALE GENOMIC DNA]</scope>
    <source>
        <strain evidence="1 2">JCM 23209</strain>
    </source>
</reference>
<dbReference type="Proteomes" id="UP001403385">
    <property type="component" value="Unassembled WGS sequence"/>
</dbReference>
<accession>A0AAW9SM32</accession>